<dbReference type="Proteomes" id="UP001162480">
    <property type="component" value="Chromosome 1"/>
</dbReference>
<dbReference type="SUPFAM" id="SSF46579">
    <property type="entry name" value="Prefoldin"/>
    <property type="match status" value="1"/>
</dbReference>
<dbReference type="PANTHER" id="PTHR21100:SF9">
    <property type="entry name" value="PREFOLDIN SUBUNIT 4"/>
    <property type="match status" value="1"/>
</dbReference>
<name>A0AA36AJR3_OCTVU</name>
<gene>
    <name evidence="4" type="ORF">OCTVUL_1B001417</name>
</gene>
<organism evidence="4 5">
    <name type="scientific">Octopus vulgaris</name>
    <name type="common">Common octopus</name>
    <dbReference type="NCBI Taxonomy" id="6645"/>
    <lineage>
        <taxon>Eukaryota</taxon>
        <taxon>Metazoa</taxon>
        <taxon>Spiralia</taxon>
        <taxon>Lophotrochozoa</taxon>
        <taxon>Mollusca</taxon>
        <taxon>Cephalopoda</taxon>
        <taxon>Coleoidea</taxon>
        <taxon>Octopodiformes</taxon>
        <taxon>Octopoda</taxon>
        <taxon>Incirrata</taxon>
        <taxon>Octopodidae</taxon>
        <taxon>Octopus</taxon>
    </lineage>
</organism>
<evidence type="ECO:0000313" key="4">
    <source>
        <dbReference type="EMBL" id="CAI9716292.1"/>
    </source>
</evidence>
<accession>A0AA36AJR3</accession>
<dbReference type="InterPro" id="IPR002777">
    <property type="entry name" value="PFD_beta-like"/>
</dbReference>
<dbReference type="GO" id="GO:0051082">
    <property type="term" value="F:unfolded protein binding"/>
    <property type="evidence" value="ECO:0007669"/>
    <property type="project" value="InterPro"/>
</dbReference>
<evidence type="ECO:0000256" key="3">
    <source>
        <dbReference type="SAM" id="Coils"/>
    </source>
</evidence>
<sequence length="85" mass="9627">MLPYSEIVSLLKHSLTLLTYQIGEVFLQLSIDAANSKLEEDKKKAETTITNLEQECETHKAVLSDLKVQLYAKFGNNINLEAEEE</sequence>
<protein>
    <submittedName>
        <fullName evidence="4">Prefoldin subunit 4-like</fullName>
    </submittedName>
</protein>
<comment type="similarity">
    <text evidence="1">Belongs to the prefoldin subunit beta family.</text>
</comment>
<reference evidence="4" key="1">
    <citation type="submission" date="2023-08" db="EMBL/GenBank/DDBJ databases">
        <authorList>
            <person name="Alioto T."/>
            <person name="Alioto T."/>
            <person name="Gomez Garrido J."/>
        </authorList>
    </citation>
    <scope>NUCLEOTIDE SEQUENCE</scope>
</reference>
<dbReference type="GO" id="GO:0006457">
    <property type="term" value="P:protein folding"/>
    <property type="evidence" value="ECO:0007669"/>
    <property type="project" value="InterPro"/>
</dbReference>
<proteinExistence type="inferred from homology"/>
<dbReference type="Pfam" id="PF01920">
    <property type="entry name" value="Prefoldin_2"/>
    <property type="match status" value="1"/>
</dbReference>
<evidence type="ECO:0000256" key="1">
    <source>
        <dbReference type="ARBA" id="ARBA00008045"/>
    </source>
</evidence>
<dbReference type="GO" id="GO:0016272">
    <property type="term" value="C:prefoldin complex"/>
    <property type="evidence" value="ECO:0007669"/>
    <property type="project" value="InterPro"/>
</dbReference>
<dbReference type="GO" id="GO:0005737">
    <property type="term" value="C:cytoplasm"/>
    <property type="evidence" value="ECO:0007669"/>
    <property type="project" value="TreeGrafter"/>
</dbReference>
<dbReference type="PANTHER" id="PTHR21100">
    <property type="entry name" value="PREFOLDIN SUBUNIT 4"/>
    <property type="match status" value="1"/>
</dbReference>
<dbReference type="AlphaFoldDB" id="A0AA36AJR3"/>
<evidence type="ECO:0000313" key="5">
    <source>
        <dbReference type="Proteomes" id="UP001162480"/>
    </source>
</evidence>
<keyword evidence="3" id="KW-0175">Coiled coil</keyword>
<evidence type="ECO:0000256" key="2">
    <source>
        <dbReference type="ARBA" id="ARBA00023186"/>
    </source>
</evidence>
<keyword evidence="2" id="KW-0143">Chaperone</keyword>
<dbReference type="InterPro" id="IPR016661">
    <property type="entry name" value="PFDN4"/>
</dbReference>
<feature type="coiled-coil region" evidence="3">
    <location>
        <begin position="35"/>
        <end position="69"/>
    </location>
</feature>
<keyword evidence="5" id="KW-1185">Reference proteome</keyword>
<dbReference type="EMBL" id="OX597814">
    <property type="protein sequence ID" value="CAI9716292.1"/>
    <property type="molecule type" value="Genomic_DNA"/>
</dbReference>